<keyword evidence="2" id="KW-1185">Reference proteome</keyword>
<dbReference type="EMBL" id="ACUX02000005">
    <property type="protein sequence ID" value="EEZ61760.1"/>
    <property type="molecule type" value="Genomic_DNA"/>
</dbReference>
<name>D0WF75_SLAES</name>
<comment type="caution">
    <text evidence="1">The sequence shown here is derived from an EMBL/GenBank/DDBJ whole genome shotgun (WGS) entry which is preliminary data.</text>
</comment>
<protein>
    <submittedName>
        <fullName evidence="1">Uncharacterized protein</fullName>
    </submittedName>
</protein>
<evidence type="ECO:0000313" key="2">
    <source>
        <dbReference type="Proteomes" id="UP000006001"/>
    </source>
</evidence>
<reference evidence="1" key="1">
    <citation type="submission" date="2009-10" db="EMBL/GenBank/DDBJ databases">
        <authorList>
            <person name="Weinstock G."/>
            <person name="Sodergren E."/>
            <person name="Clifton S."/>
            <person name="Fulton L."/>
            <person name="Fulton B."/>
            <person name="Courtney L."/>
            <person name="Fronick C."/>
            <person name="Harrison M."/>
            <person name="Strong C."/>
            <person name="Farmer C."/>
            <person name="Delahaunty K."/>
            <person name="Markovic C."/>
            <person name="Hall O."/>
            <person name="Minx P."/>
            <person name="Tomlinson C."/>
            <person name="Mitreva M."/>
            <person name="Nelson J."/>
            <person name="Hou S."/>
            <person name="Wollam A."/>
            <person name="Pepin K.H."/>
            <person name="Johnson M."/>
            <person name="Bhonagiri V."/>
            <person name="Nash W.E."/>
            <person name="Warren W."/>
            <person name="Chinwalla A."/>
            <person name="Mardis E.R."/>
            <person name="Wilson R.K."/>
        </authorList>
    </citation>
    <scope>NUCLEOTIDE SEQUENCE [LARGE SCALE GENOMIC DNA]</scope>
    <source>
        <strain evidence="1">ATCC 700122</strain>
    </source>
</reference>
<organism evidence="1 2">
    <name type="scientific">Slackia exigua (strain ATCC 700122 / DSM 15923 / CIP 105133 / JCM 11022 / KCTC 5966 / S-7)</name>
    <dbReference type="NCBI Taxonomy" id="649764"/>
    <lineage>
        <taxon>Bacteria</taxon>
        <taxon>Bacillati</taxon>
        <taxon>Actinomycetota</taxon>
        <taxon>Coriobacteriia</taxon>
        <taxon>Eggerthellales</taxon>
        <taxon>Eggerthellaceae</taxon>
        <taxon>Slackia</taxon>
    </lineage>
</organism>
<gene>
    <name evidence="1" type="ORF">HMPREF0762_00394</name>
</gene>
<dbReference type="AlphaFoldDB" id="D0WF75"/>
<accession>D0WF75</accession>
<sequence>MLDEKPASRACLVVTRPAFPRMSSMRSFFFVLPPMVRYT</sequence>
<proteinExistence type="predicted"/>
<evidence type="ECO:0000313" key="1">
    <source>
        <dbReference type="EMBL" id="EEZ61760.1"/>
    </source>
</evidence>
<dbReference type="HOGENOM" id="CLU_3317094_0_0_11"/>
<dbReference type="Proteomes" id="UP000006001">
    <property type="component" value="Unassembled WGS sequence"/>
</dbReference>
<dbReference type="STRING" id="649764.HMPREF0762_00394"/>